<dbReference type="Proteomes" id="UP000262825">
    <property type="component" value="Unassembled WGS sequence"/>
</dbReference>
<dbReference type="InterPro" id="IPR054425">
    <property type="entry name" value="Cdc6_ORC1-like_ATPase_lid"/>
</dbReference>
<dbReference type="InterPro" id="IPR016314">
    <property type="entry name" value="Cdc6/18"/>
</dbReference>
<dbReference type="VEuPathDB" id="FungiDB:SCODWIG_02171"/>
<dbReference type="Gene3D" id="1.10.8.60">
    <property type="match status" value="1"/>
</dbReference>
<gene>
    <name evidence="6" type="ORF">SCODWIG_02171</name>
</gene>
<dbReference type="EMBL" id="UFAJ01000347">
    <property type="protein sequence ID" value="SSD60410.1"/>
    <property type="molecule type" value="Genomic_DNA"/>
</dbReference>
<comment type="similarity">
    <text evidence="1 3">Belongs to the CDC6/cdc18 family.</text>
</comment>
<keyword evidence="2" id="KW-0235">DNA replication</keyword>
<dbReference type="Pfam" id="PF13401">
    <property type="entry name" value="AAA_22"/>
    <property type="match status" value="1"/>
</dbReference>
<dbReference type="InterPro" id="IPR050311">
    <property type="entry name" value="ORC1/CDC6"/>
</dbReference>
<evidence type="ECO:0000256" key="3">
    <source>
        <dbReference type="PIRNR" id="PIRNR001767"/>
    </source>
</evidence>
<evidence type="ECO:0000256" key="1">
    <source>
        <dbReference type="ARBA" id="ARBA00006184"/>
    </source>
</evidence>
<evidence type="ECO:0000256" key="2">
    <source>
        <dbReference type="ARBA" id="ARBA00022705"/>
    </source>
</evidence>
<reference evidence="7" key="1">
    <citation type="submission" date="2018-06" db="EMBL/GenBank/DDBJ databases">
        <authorList>
            <person name="Guldener U."/>
        </authorList>
    </citation>
    <scope>NUCLEOTIDE SEQUENCE [LARGE SCALE GENOMIC DNA]</scope>
    <source>
        <strain evidence="7">UTAD17</strain>
    </source>
</reference>
<evidence type="ECO:0000259" key="5">
    <source>
        <dbReference type="SMART" id="SM00382"/>
    </source>
</evidence>
<dbReference type="GO" id="GO:0003688">
    <property type="term" value="F:DNA replication origin binding"/>
    <property type="evidence" value="ECO:0007669"/>
    <property type="project" value="TreeGrafter"/>
</dbReference>
<evidence type="ECO:0000313" key="6">
    <source>
        <dbReference type="EMBL" id="SSD60410.1"/>
    </source>
</evidence>
<dbReference type="AlphaFoldDB" id="A0A376B8E9"/>
<dbReference type="GO" id="GO:0033314">
    <property type="term" value="P:mitotic DNA replication checkpoint signaling"/>
    <property type="evidence" value="ECO:0007669"/>
    <property type="project" value="TreeGrafter"/>
</dbReference>
<dbReference type="OrthoDB" id="3972687at2759"/>
<dbReference type="GO" id="GO:0006270">
    <property type="term" value="P:DNA replication initiation"/>
    <property type="evidence" value="ECO:0007669"/>
    <property type="project" value="UniProtKB-UniRule"/>
</dbReference>
<evidence type="ECO:0000313" key="7">
    <source>
        <dbReference type="Proteomes" id="UP000262825"/>
    </source>
</evidence>
<dbReference type="PANTHER" id="PTHR10763">
    <property type="entry name" value="CELL DIVISION CONTROL PROTEIN 6-RELATED"/>
    <property type="match status" value="1"/>
</dbReference>
<proteinExistence type="inferred from homology"/>
<name>A0A376B8E9_9ASCO</name>
<evidence type="ECO:0000256" key="4">
    <source>
        <dbReference type="SAM" id="MobiDB-lite"/>
    </source>
</evidence>
<dbReference type="SUPFAM" id="SSF52540">
    <property type="entry name" value="P-loop containing nucleoside triphosphate hydrolases"/>
    <property type="match status" value="1"/>
</dbReference>
<dbReference type="GO" id="GO:0051301">
    <property type="term" value="P:cell division"/>
    <property type="evidence" value="ECO:0007669"/>
    <property type="project" value="UniProtKB-UniRule"/>
</dbReference>
<dbReference type="PANTHER" id="PTHR10763:SF26">
    <property type="entry name" value="CELL DIVISION CONTROL PROTEIN 6 HOMOLOG"/>
    <property type="match status" value="1"/>
</dbReference>
<dbReference type="InterPro" id="IPR003593">
    <property type="entry name" value="AAA+_ATPase"/>
</dbReference>
<dbReference type="InterPro" id="IPR027417">
    <property type="entry name" value="P-loop_NTPase"/>
</dbReference>
<dbReference type="CDD" id="cd00009">
    <property type="entry name" value="AAA"/>
    <property type="match status" value="1"/>
</dbReference>
<feature type="domain" description="AAA+ ATPase" evidence="5">
    <location>
        <begin position="212"/>
        <end position="401"/>
    </location>
</feature>
<feature type="region of interest" description="Disordered" evidence="4">
    <location>
        <begin position="89"/>
        <end position="114"/>
    </location>
</feature>
<dbReference type="PIRSF" id="PIRSF001767">
    <property type="entry name" value="Cdc6"/>
    <property type="match status" value="1"/>
</dbReference>
<protein>
    <recommendedName>
        <fullName evidence="3">Cell division control protein</fullName>
    </recommendedName>
</protein>
<sequence>MVQRRKRLLDNSFNDFIDKGSASFISQKTPLKTEETENKFTLDFKNVLLTPNSATKSSITSASSSSTFKSPQIFPTLKAPSYIVNGLISPSKSPAKRKKSIDSSNIKEEEQGGSPLKKKLINKYHNTTEIKNENDTLNFFPRKKLMFQDDENLDAYSQIKTIFQKSSGVPLNTDSDPNTLCRNGKTNTILVSRNQEYEQIMTFLNNSIEQDTGDSLYITGPPGTGKTAQVTEIINSHFNKAIVPPSNNHNNNNNNNNNNGEILNKCLYQNKYAVTTCIINCIALKSPHDIFSKLYHSFINPQHDTNSNNSVKTMDDLRLFLKKYKKKDQASTENLKFIIVLDEMDKLVNSSNLGDTRTTATIFNLFLMAKLPELNFILIGISNSLDMKDRFLSRLELGLNLQPKTLIFKPYDAAQIYDIVMNKLHNNKDTTFNVDKYIQPMAIRFLSRKISSTTGDLRKVFDILRKSIEMLELTYRQKMSNTTDNTNETPLKLTIAHVSKVCNTYFNSHTTKERMKNLNIQQKIALCCLIKQECGNIPHDKLSYSNPELYYSMDSCYDYYYYTLTVAIPDIMTPCNRNEYKDLIYALETFGLCHITMVKASPKHKNQVLKKLSSNIDRGQFEMEISKVNLLKKFL</sequence>
<accession>A0A376B8E9</accession>
<dbReference type="InterPro" id="IPR049945">
    <property type="entry name" value="AAA_22"/>
</dbReference>
<dbReference type="GO" id="GO:0016887">
    <property type="term" value="F:ATP hydrolysis activity"/>
    <property type="evidence" value="ECO:0007669"/>
    <property type="project" value="InterPro"/>
</dbReference>
<dbReference type="SMART" id="SM00382">
    <property type="entry name" value="AAA"/>
    <property type="match status" value="1"/>
</dbReference>
<dbReference type="Gene3D" id="3.40.50.300">
    <property type="entry name" value="P-loop containing nucleotide triphosphate hydrolases"/>
    <property type="match status" value="1"/>
</dbReference>
<keyword evidence="7" id="KW-1185">Reference proteome</keyword>
<dbReference type="Pfam" id="PF22606">
    <property type="entry name" value="Cdc6-ORC-like_ATPase_lid"/>
    <property type="match status" value="1"/>
</dbReference>
<organism evidence="6 7">
    <name type="scientific">Saccharomycodes ludwigii</name>
    <dbReference type="NCBI Taxonomy" id="36035"/>
    <lineage>
        <taxon>Eukaryota</taxon>
        <taxon>Fungi</taxon>
        <taxon>Dikarya</taxon>
        <taxon>Ascomycota</taxon>
        <taxon>Saccharomycotina</taxon>
        <taxon>Saccharomycetes</taxon>
        <taxon>Saccharomycodales</taxon>
        <taxon>Saccharomycodaceae</taxon>
        <taxon>Saccharomycodes</taxon>
    </lineage>
</organism>
<dbReference type="GO" id="GO:0005634">
    <property type="term" value="C:nucleus"/>
    <property type="evidence" value="ECO:0007669"/>
    <property type="project" value="TreeGrafter"/>
</dbReference>